<reference evidence="3" key="1">
    <citation type="submission" date="2021-06" db="EMBL/GenBank/DDBJ databases">
        <title>Complete genome sequence of Nocardioides sp. G188.</title>
        <authorList>
            <person name="Im W.-T."/>
        </authorList>
    </citation>
    <scope>NUCLEOTIDE SEQUENCE</scope>
    <source>
        <strain evidence="3">G188</strain>
    </source>
</reference>
<dbReference type="AlphaFoldDB" id="A0A975SYF0"/>
<keyword evidence="4" id="KW-1185">Reference proteome</keyword>
<evidence type="ECO:0000256" key="1">
    <source>
        <dbReference type="SAM" id="MobiDB-lite"/>
    </source>
</evidence>
<gene>
    <name evidence="3" type="ORF">KRR39_23695</name>
</gene>
<organism evidence="3 4">
    <name type="scientific">Nocardioides panacis</name>
    <dbReference type="NCBI Taxonomy" id="2849501"/>
    <lineage>
        <taxon>Bacteria</taxon>
        <taxon>Bacillati</taxon>
        <taxon>Actinomycetota</taxon>
        <taxon>Actinomycetes</taxon>
        <taxon>Propionibacteriales</taxon>
        <taxon>Nocardioidaceae</taxon>
        <taxon>Nocardioides</taxon>
    </lineage>
</organism>
<dbReference type="PROSITE" id="PS51257">
    <property type="entry name" value="PROKAR_LIPOPROTEIN"/>
    <property type="match status" value="1"/>
</dbReference>
<dbReference type="RefSeq" id="WP_216939787.1">
    <property type="nucleotide sequence ID" value="NZ_CP077062.1"/>
</dbReference>
<accession>A0A975SYF0</accession>
<sequence>MPSRRLLTRTPGLALAVTLTTACAVGADTSTAGPRSADDPVDYVVAISVDGLNPDAIRELGAGGTPALHRMIAQGATTLNARSAYERTITLPNHTGMVTGRQVTGAGGHRVTFNDDNGSTLHRTAGGYVASMFDVAHDRGRATAFYSAKHKFDLLNRSWDAGHGAVDRVGANDGRDKIDRYTVSTEAANVTRLLGRLRSAPRRAELRAPRAARPGRPRRGVHVADLPAGRAGRRRPGRPDPRRGRRRPAAAPARGRRAHR</sequence>
<evidence type="ECO:0000313" key="3">
    <source>
        <dbReference type="EMBL" id="QWZ08278.1"/>
    </source>
</evidence>
<evidence type="ECO:0000256" key="2">
    <source>
        <dbReference type="SAM" id="SignalP"/>
    </source>
</evidence>
<protein>
    <submittedName>
        <fullName evidence="3">Alkaline phosphatase family protein</fullName>
    </submittedName>
</protein>
<feature type="signal peptide" evidence="2">
    <location>
        <begin position="1"/>
        <end position="27"/>
    </location>
</feature>
<feature type="compositionally biased region" description="Basic residues" evidence="1">
    <location>
        <begin position="243"/>
        <end position="260"/>
    </location>
</feature>
<evidence type="ECO:0000313" key="4">
    <source>
        <dbReference type="Proteomes" id="UP000683575"/>
    </source>
</evidence>
<proteinExistence type="predicted"/>
<dbReference type="KEGG" id="nps:KRR39_23695"/>
<name>A0A975SYF0_9ACTN</name>
<dbReference type="EMBL" id="CP077062">
    <property type="protein sequence ID" value="QWZ08278.1"/>
    <property type="molecule type" value="Genomic_DNA"/>
</dbReference>
<feature type="region of interest" description="Disordered" evidence="1">
    <location>
        <begin position="201"/>
        <end position="260"/>
    </location>
</feature>
<feature type="chain" id="PRO_5039467191" evidence="2">
    <location>
        <begin position="28"/>
        <end position="260"/>
    </location>
</feature>
<dbReference type="Pfam" id="PF01663">
    <property type="entry name" value="Phosphodiest"/>
    <property type="match status" value="1"/>
</dbReference>
<keyword evidence="2" id="KW-0732">Signal</keyword>
<dbReference type="Proteomes" id="UP000683575">
    <property type="component" value="Chromosome"/>
</dbReference>
<dbReference type="InterPro" id="IPR002591">
    <property type="entry name" value="Phosphodiest/P_Trfase"/>
</dbReference>